<evidence type="ECO:0000256" key="1">
    <source>
        <dbReference type="SAM" id="MobiDB-lite"/>
    </source>
</evidence>
<dbReference type="AlphaFoldDB" id="A0A226DQJ5"/>
<sequence>MGDVLGAWALFEEAKVKPEPTTIAKVMKAIFTFKLVFLSYLNLTVHAWRPHDDETFPREPSSSEWRHKSGSSASNSVTPLFGFGVGYKKITHYVPVLTFQTRKGGNRRPNGNADVVVHTHVAGDGNRPSVTISGGDNDDNDKANTNGNNDDQTNSGEISAQNSQNLQTSTSSGSGISVQSFNLRSDDNRDPRRILHRDKKTYGDDDSSCEGGRSCKNWRESGIKSRRAGQRRRAGRITDRRESDMWGGKGQNDDAWGGKGQSETRRSGNHGNERISYQDNDSPEISNEMNEYTIGGWDWTQKSGYFGFKKLFGNVPRSSW</sequence>
<organism evidence="2 3">
    <name type="scientific">Folsomia candida</name>
    <name type="common">Springtail</name>
    <dbReference type="NCBI Taxonomy" id="158441"/>
    <lineage>
        <taxon>Eukaryota</taxon>
        <taxon>Metazoa</taxon>
        <taxon>Ecdysozoa</taxon>
        <taxon>Arthropoda</taxon>
        <taxon>Hexapoda</taxon>
        <taxon>Collembola</taxon>
        <taxon>Entomobryomorpha</taxon>
        <taxon>Isotomoidea</taxon>
        <taxon>Isotomidae</taxon>
        <taxon>Proisotominae</taxon>
        <taxon>Folsomia</taxon>
    </lineage>
</organism>
<feature type="compositionally biased region" description="Basic residues" evidence="1">
    <location>
        <begin position="224"/>
        <end position="235"/>
    </location>
</feature>
<accession>A0A226DQJ5</accession>
<proteinExistence type="predicted"/>
<evidence type="ECO:0000313" key="3">
    <source>
        <dbReference type="Proteomes" id="UP000198287"/>
    </source>
</evidence>
<protein>
    <submittedName>
        <fullName evidence="2">Uncharacterized protein</fullName>
    </submittedName>
</protein>
<dbReference type="Proteomes" id="UP000198287">
    <property type="component" value="Unassembled WGS sequence"/>
</dbReference>
<comment type="caution">
    <text evidence="2">The sequence shown here is derived from an EMBL/GenBank/DDBJ whole genome shotgun (WGS) entry which is preliminary data.</text>
</comment>
<feature type="compositionally biased region" description="Polar residues" evidence="1">
    <location>
        <begin position="275"/>
        <end position="285"/>
    </location>
</feature>
<evidence type="ECO:0000313" key="2">
    <source>
        <dbReference type="EMBL" id="OXA47288.1"/>
    </source>
</evidence>
<feature type="compositionally biased region" description="Low complexity" evidence="1">
    <location>
        <begin position="159"/>
        <end position="180"/>
    </location>
</feature>
<reference evidence="2 3" key="1">
    <citation type="submission" date="2015-12" db="EMBL/GenBank/DDBJ databases">
        <title>The genome of Folsomia candida.</title>
        <authorList>
            <person name="Faddeeva A."/>
            <person name="Derks M.F."/>
            <person name="Anvar Y."/>
            <person name="Smit S."/>
            <person name="Van Straalen N."/>
            <person name="Roelofs D."/>
        </authorList>
    </citation>
    <scope>NUCLEOTIDE SEQUENCE [LARGE SCALE GENOMIC DNA]</scope>
    <source>
        <strain evidence="2 3">VU population</strain>
        <tissue evidence="2">Whole body</tissue>
    </source>
</reference>
<keyword evidence="3" id="KW-1185">Reference proteome</keyword>
<feature type="compositionally biased region" description="Polar residues" evidence="1">
    <location>
        <begin position="143"/>
        <end position="158"/>
    </location>
</feature>
<dbReference type="EMBL" id="LNIX01000013">
    <property type="protein sequence ID" value="OXA47288.1"/>
    <property type="molecule type" value="Genomic_DNA"/>
</dbReference>
<feature type="region of interest" description="Disordered" evidence="1">
    <location>
        <begin position="120"/>
        <end position="285"/>
    </location>
</feature>
<name>A0A226DQJ5_FOLCA</name>
<gene>
    <name evidence="2" type="ORF">Fcan01_17868</name>
</gene>
<feature type="region of interest" description="Disordered" evidence="1">
    <location>
        <begin position="51"/>
        <end position="73"/>
    </location>
</feature>
<feature type="compositionally biased region" description="Basic and acidic residues" evidence="1">
    <location>
        <begin position="184"/>
        <end position="193"/>
    </location>
</feature>